<keyword evidence="1" id="KW-0808">Transferase</keyword>
<dbReference type="GO" id="GO:0046872">
    <property type="term" value="F:metal ion binding"/>
    <property type="evidence" value="ECO:0007669"/>
    <property type="project" value="UniProtKB-KW"/>
</dbReference>
<dbReference type="GO" id="GO:1990817">
    <property type="term" value="F:poly(A) RNA polymerase activity"/>
    <property type="evidence" value="ECO:0007669"/>
    <property type="project" value="UniProtKB-ARBA"/>
</dbReference>
<dbReference type="EMBL" id="CAJVCH010054540">
    <property type="protein sequence ID" value="CAG7718584.1"/>
    <property type="molecule type" value="Genomic_DNA"/>
</dbReference>
<protein>
    <recommendedName>
        <fullName evidence="9">PAP-associated domain-containing protein</fullName>
    </recommendedName>
</protein>
<dbReference type="Pfam" id="PF22600">
    <property type="entry name" value="MTPAP-like_central"/>
    <property type="match status" value="1"/>
</dbReference>
<sequence>QMKVVGRDPGDKRADDNNNSQGRSMAVEKQDVFDISDDEDPSFGNETSESDVDQVMMKVYESESLKDEDIKFRKQIISDLKSVLLTAFPSLVLEPYGSFSNGFGSKHSDLDLCASFEDDYVLMSRDRKALMKVLGTFANLIKGSKKFRRAVLIRARIPIVRFWHRTNNFEGDISLENIFAPANTRLLRTYVDIDPRVKILGLFLKTVMKMCDLNDAANGGLSSYGFSVLLIHYLQQVTPPVLPVLQEICSECDDALVTGNDYTIFFRDVPNLDKVWPAIGQNTMSVSELWTGFLNYYQNFNFEGQIVSIRQSEPATRVKTDKVANKGCFDIEDPFDTTGRSVAKMVSRDTSNYILKIFSFMADANYTRILEDLRRGYFRWRNGQKAALFSHHPRGMPVMDVEEVAMKKSGRPGSNKHWQLFRDNSRRMKEARIKNRQEKKQQKEHVSKKSAHFIQPPTRKPHFDGRRNEQILPPRLMKHLMPPPFNQRSNPHNYKQFDHRSSGNNFQKRGNRNSHHGRRH</sequence>
<feature type="non-terminal residue" evidence="7">
    <location>
        <position position="1"/>
    </location>
</feature>
<evidence type="ECO:0000313" key="7">
    <source>
        <dbReference type="EMBL" id="CAG7718584.1"/>
    </source>
</evidence>
<evidence type="ECO:0000256" key="3">
    <source>
        <dbReference type="ARBA" id="ARBA00022842"/>
    </source>
</evidence>
<dbReference type="CDD" id="cd05402">
    <property type="entry name" value="NT_PAP_TUTase"/>
    <property type="match status" value="1"/>
</dbReference>
<feature type="domain" description="PAP-associated" evidence="5">
    <location>
        <begin position="286"/>
        <end position="338"/>
    </location>
</feature>
<dbReference type="Pfam" id="PF03828">
    <property type="entry name" value="PAP_assoc"/>
    <property type="match status" value="1"/>
</dbReference>
<dbReference type="InterPro" id="IPR002058">
    <property type="entry name" value="PAP_assoc"/>
</dbReference>
<name>A0A8J2K2C3_9HEXA</name>
<evidence type="ECO:0000259" key="5">
    <source>
        <dbReference type="Pfam" id="PF03828"/>
    </source>
</evidence>
<feature type="compositionally biased region" description="Basic and acidic residues" evidence="4">
    <location>
        <begin position="432"/>
        <end position="447"/>
    </location>
</feature>
<evidence type="ECO:0000256" key="2">
    <source>
        <dbReference type="ARBA" id="ARBA00022723"/>
    </source>
</evidence>
<keyword evidence="3" id="KW-0460">Magnesium</keyword>
<reference evidence="7" key="1">
    <citation type="submission" date="2021-06" db="EMBL/GenBank/DDBJ databases">
        <authorList>
            <person name="Hodson N. C."/>
            <person name="Mongue J. A."/>
            <person name="Jaron S. K."/>
        </authorList>
    </citation>
    <scope>NUCLEOTIDE SEQUENCE</scope>
</reference>
<dbReference type="GO" id="GO:0050265">
    <property type="term" value="F:RNA uridylyltransferase activity"/>
    <property type="evidence" value="ECO:0007669"/>
    <property type="project" value="TreeGrafter"/>
</dbReference>
<organism evidence="7 8">
    <name type="scientific">Allacma fusca</name>
    <dbReference type="NCBI Taxonomy" id="39272"/>
    <lineage>
        <taxon>Eukaryota</taxon>
        <taxon>Metazoa</taxon>
        <taxon>Ecdysozoa</taxon>
        <taxon>Arthropoda</taxon>
        <taxon>Hexapoda</taxon>
        <taxon>Collembola</taxon>
        <taxon>Symphypleona</taxon>
        <taxon>Sminthuridae</taxon>
        <taxon>Allacma</taxon>
    </lineage>
</organism>
<feature type="domain" description="Poly(A) RNA polymerase mitochondrial-like central palm" evidence="6">
    <location>
        <begin position="53"/>
        <end position="191"/>
    </location>
</feature>
<evidence type="ECO:0008006" key="9">
    <source>
        <dbReference type="Google" id="ProtNLM"/>
    </source>
</evidence>
<dbReference type="OrthoDB" id="419694at2759"/>
<comment type="caution">
    <text evidence="7">The sequence shown here is derived from an EMBL/GenBank/DDBJ whole genome shotgun (WGS) entry which is preliminary data.</text>
</comment>
<evidence type="ECO:0000256" key="4">
    <source>
        <dbReference type="SAM" id="MobiDB-lite"/>
    </source>
</evidence>
<gene>
    <name evidence="7" type="ORF">AFUS01_LOCUS7965</name>
</gene>
<dbReference type="AlphaFoldDB" id="A0A8J2K2C3"/>
<feature type="compositionally biased region" description="Basic residues" evidence="4">
    <location>
        <begin position="509"/>
        <end position="520"/>
    </location>
</feature>
<evidence type="ECO:0000313" key="8">
    <source>
        <dbReference type="Proteomes" id="UP000708208"/>
    </source>
</evidence>
<proteinExistence type="predicted"/>
<dbReference type="Proteomes" id="UP000708208">
    <property type="component" value="Unassembled WGS sequence"/>
</dbReference>
<evidence type="ECO:0000259" key="6">
    <source>
        <dbReference type="Pfam" id="PF22600"/>
    </source>
</evidence>
<evidence type="ECO:0000256" key="1">
    <source>
        <dbReference type="ARBA" id="ARBA00022679"/>
    </source>
</evidence>
<dbReference type="PANTHER" id="PTHR12271:SF66">
    <property type="entry name" value="TERMINAL URIDYLYLTRANSFERASE TAILOR"/>
    <property type="match status" value="1"/>
</dbReference>
<keyword evidence="8" id="KW-1185">Reference proteome</keyword>
<dbReference type="GO" id="GO:0031123">
    <property type="term" value="P:RNA 3'-end processing"/>
    <property type="evidence" value="ECO:0007669"/>
    <property type="project" value="TreeGrafter"/>
</dbReference>
<accession>A0A8J2K2C3</accession>
<dbReference type="InterPro" id="IPR054708">
    <property type="entry name" value="MTPAP-like_central"/>
</dbReference>
<dbReference type="PANTHER" id="PTHR12271">
    <property type="entry name" value="POLY A POLYMERASE CID PAP -RELATED"/>
    <property type="match status" value="1"/>
</dbReference>
<feature type="region of interest" description="Disordered" evidence="4">
    <location>
        <begin position="1"/>
        <end position="48"/>
    </location>
</feature>
<feature type="compositionally biased region" description="Basic and acidic residues" evidence="4">
    <location>
        <begin position="1"/>
        <end position="16"/>
    </location>
</feature>
<keyword evidence="2" id="KW-0479">Metal-binding</keyword>
<feature type="region of interest" description="Disordered" evidence="4">
    <location>
        <begin position="432"/>
        <end position="520"/>
    </location>
</feature>